<accession>A0AA35QW10</accession>
<evidence type="ECO:0000313" key="9">
    <source>
        <dbReference type="Proteomes" id="UP001174909"/>
    </source>
</evidence>
<gene>
    <name evidence="8" type="ORF">GBAR_LOCUS1445</name>
</gene>
<dbReference type="SUPFAM" id="SSF52490">
    <property type="entry name" value="Tubulin nucleotide-binding domain-like"/>
    <property type="match status" value="1"/>
</dbReference>
<reference evidence="8" key="1">
    <citation type="submission" date="2023-03" db="EMBL/GenBank/DDBJ databases">
        <authorList>
            <person name="Steffen K."/>
            <person name="Cardenas P."/>
        </authorList>
    </citation>
    <scope>NUCLEOTIDE SEQUENCE</scope>
</reference>
<evidence type="ECO:0000313" key="8">
    <source>
        <dbReference type="EMBL" id="CAI7994426.1"/>
    </source>
</evidence>
<dbReference type="Proteomes" id="UP001174909">
    <property type="component" value="Unassembled WGS sequence"/>
</dbReference>
<dbReference type="Gene3D" id="1.10.287.600">
    <property type="entry name" value="Helix hairpin bin"/>
    <property type="match status" value="1"/>
</dbReference>
<dbReference type="GO" id="GO:0005525">
    <property type="term" value="F:GTP binding"/>
    <property type="evidence" value="ECO:0007669"/>
    <property type="project" value="UniProtKB-UniRule"/>
</dbReference>
<dbReference type="Pfam" id="PF03953">
    <property type="entry name" value="Tubulin_C"/>
    <property type="match status" value="1"/>
</dbReference>
<dbReference type="InterPro" id="IPR003008">
    <property type="entry name" value="Tubulin_FtsZ_GTPase"/>
</dbReference>
<dbReference type="InterPro" id="IPR008280">
    <property type="entry name" value="Tub_FtsZ_C"/>
</dbReference>
<organism evidence="8 9">
    <name type="scientific">Geodia barretti</name>
    <name type="common">Barrett's horny sponge</name>
    <dbReference type="NCBI Taxonomy" id="519541"/>
    <lineage>
        <taxon>Eukaryota</taxon>
        <taxon>Metazoa</taxon>
        <taxon>Porifera</taxon>
        <taxon>Demospongiae</taxon>
        <taxon>Heteroscleromorpha</taxon>
        <taxon>Tetractinellida</taxon>
        <taxon>Astrophorina</taxon>
        <taxon>Geodiidae</taxon>
        <taxon>Geodia</taxon>
    </lineage>
</organism>
<dbReference type="PANTHER" id="PTHR11588">
    <property type="entry name" value="TUBULIN"/>
    <property type="match status" value="1"/>
</dbReference>
<sequence>MTQSIVIQVGQCGNQIGCRFWDLALREHAQYSKAGAYDEPLSSFFRNTDTRHGVQRDIPLGEGKGRIGMLKARAVLVDMEEGVVSELLSEPLGEVFDNRMLLTDVSGSGNNWAVGNKMYGTKYHENIVETLRKSAELCDCLQSFFILHSMGGGTGSGVGTKILEVLKDEFPEVYRFVVAVFPSADDDVITSPYNSVLALHELTEKADCVLPIDNQSLIDICQKVSRACHSKVGGGARRGSTVVAGDGGVAGSKEKPFDAMNNIVANLLLNLTSPSRFEGSLNVDLNEITMNLVPFPRLHYLVPAISPLFTSQDIGLPLHMLNQSFSDVFSRDYQLIKADPKHSLYLACALILRGKVNMSDIRRNIERLQPSLRFVHWNQQGWKTGHCSVPPIGQAYSVLSLANNTCFRHTLSDISERFNKLFRRKAHLHHYTAVDGMELDQLTQSMESLNSLVCKYESLETTMGVPTVHRPRFRLA</sequence>
<evidence type="ECO:0000256" key="5">
    <source>
        <dbReference type="RuleBase" id="RU000352"/>
    </source>
</evidence>
<dbReference type="InterPro" id="IPR018316">
    <property type="entry name" value="Tubulin/FtsZ_2-layer-sand-dom"/>
</dbReference>
<feature type="domain" description="Tubulin/FtsZ 2-layer sandwich" evidence="7">
    <location>
        <begin position="281"/>
        <end position="416"/>
    </location>
</feature>
<dbReference type="PRINTS" id="PR01519">
    <property type="entry name" value="EPSLNTUBULIN"/>
</dbReference>
<dbReference type="SMART" id="SM00865">
    <property type="entry name" value="Tubulin_C"/>
    <property type="match status" value="1"/>
</dbReference>
<dbReference type="EMBL" id="CASHTH010000212">
    <property type="protein sequence ID" value="CAI7994426.1"/>
    <property type="molecule type" value="Genomic_DNA"/>
</dbReference>
<evidence type="ECO:0000256" key="1">
    <source>
        <dbReference type="ARBA" id="ARBA00009636"/>
    </source>
</evidence>
<name>A0AA35QW10_GEOBA</name>
<dbReference type="InterPro" id="IPR036525">
    <property type="entry name" value="Tubulin/FtsZ_GTPase_sf"/>
</dbReference>
<feature type="domain" description="Tubulin/FtsZ GTPase" evidence="6">
    <location>
        <begin position="56"/>
        <end position="279"/>
    </location>
</feature>
<dbReference type="InterPro" id="IPR004057">
    <property type="entry name" value="Epsilon_tubulin"/>
</dbReference>
<dbReference type="InterPro" id="IPR017975">
    <property type="entry name" value="Tubulin_CS"/>
</dbReference>
<dbReference type="InterPro" id="IPR000217">
    <property type="entry name" value="Tubulin"/>
</dbReference>
<proteinExistence type="inferred from homology"/>
<dbReference type="GO" id="GO:0005874">
    <property type="term" value="C:microtubule"/>
    <property type="evidence" value="ECO:0007669"/>
    <property type="project" value="UniProtKB-KW"/>
</dbReference>
<protein>
    <submittedName>
        <fullName evidence="8">Tubulin epsilon chain</fullName>
    </submittedName>
</protein>
<evidence type="ECO:0000256" key="2">
    <source>
        <dbReference type="ARBA" id="ARBA00022701"/>
    </source>
</evidence>
<comment type="caution">
    <text evidence="8">The sequence shown here is derived from an EMBL/GenBank/DDBJ whole genome shotgun (WGS) entry which is preliminary data.</text>
</comment>
<keyword evidence="9" id="KW-1185">Reference proteome</keyword>
<dbReference type="AlphaFoldDB" id="A0AA35QW10"/>
<keyword evidence="3 5" id="KW-0547">Nucleotide-binding</keyword>
<dbReference type="PROSITE" id="PS00227">
    <property type="entry name" value="TUBULIN"/>
    <property type="match status" value="1"/>
</dbReference>
<dbReference type="FunFam" id="1.10.287.600:FF:000007">
    <property type="entry name" value="tubulin epsilon chain"/>
    <property type="match status" value="1"/>
</dbReference>
<dbReference type="Pfam" id="PF00091">
    <property type="entry name" value="Tubulin"/>
    <property type="match status" value="1"/>
</dbReference>
<evidence type="ECO:0000256" key="3">
    <source>
        <dbReference type="ARBA" id="ARBA00022741"/>
    </source>
</evidence>
<evidence type="ECO:0000259" key="6">
    <source>
        <dbReference type="SMART" id="SM00864"/>
    </source>
</evidence>
<dbReference type="FunFam" id="3.40.50.1440:FF:000017">
    <property type="entry name" value="Tubulin epsilon chain"/>
    <property type="match status" value="1"/>
</dbReference>
<dbReference type="SMART" id="SM00864">
    <property type="entry name" value="Tubulin"/>
    <property type="match status" value="1"/>
</dbReference>
<dbReference type="CDD" id="cd02190">
    <property type="entry name" value="epsilon_tubulin"/>
    <property type="match status" value="1"/>
</dbReference>
<dbReference type="GO" id="GO:0007017">
    <property type="term" value="P:microtubule-based process"/>
    <property type="evidence" value="ECO:0007669"/>
    <property type="project" value="InterPro"/>
</dbReference>
<dbReference type="InterPro" id="IPR023123">
    <property type="entry name" value="Tubulin_C"/>
</dbReference>
<keyword evidence="2 5" id="KW-0493">Microtubule</keyword>
<dbReference type="Gene3D" id="3.40.50.1440">
    <property type="entry name" value="Tubulin/FtsZ, GTPase domain"/>
    <property type="match status" value="1"/>
</dbReference>
<evidence type="ECO:0000259" key="7">
    <source>
        <dbReference type="SMART" id="SM00865"/>
    </source>
</evidence>
<evidence type="ECO:0000256" key="4">
    <source>
        <dbReference type="ARBA" id="ARBA00023134"/>
    </source>
</evidence>
<dbReference type="SUPFAM" id="SSF55307">
    <property type="entry name" value="Tubulin C-terminal domain-like"/>
    <property type="match status" value="1"/>
</dbReference>
<comment type="similarity">
    <text evidence="1 5">Belongs to the tubulin family.</text>
</comment>
<dbReference type="PRINTS" id="PR01161">
    <property type="entry name" value="TUBULIN"/>
</dbReference>
<keyword evidence="4 5" id="KW-0342">GTP-binding</keyword>